<dbReference type="AlphaFoldDB" id="A0A0G1RVY6"/>
<evidence type="ECO:0000313" key="1">
    <source>
        <dbReference type="EMBL" id="KKU61276.1"/>
    </source>
</evidence>
<proteinExistence type="predicted"/>
<sequence>MARFLIEVNHENNQAACDRTVAIFKATGSHFLVNADWGCKDNVHKAWFIIELDSKEEALIVVPPQLRQNATATALDKLSLEGMEETVKQHQE</sequence>
<reference evidence="1 2" key="1">
    <citation type="journal article" date="2015" name="Nature">
        <title>rRNA introns, odd ribosomes, and small enigmatic genomes across a large radiation of phyla.</title>
        <authorList>
            <person name="Brown C.T."/>
            <person name="Hug L.A."/>
            <person name="Thomas B.C."/>
            <person name="Sharon I."/>
            <person name="Castelle C.J."/>
            <person name="Singh A."/>
            <person name="Wilkins M.J."/>
            <person name="Williams K.H."/>
            <person name="Banfield J.F."/>
        </authorList>
    </citation>
    <scope>NUCLEOTIDE SEQUENCE [LARGE SCALE GENOMIC DNA]</scope>
</reference>
<gene>
    <name evidence="1" type="ORF">UX85_C0004G0198</name>
</gene>
<dbReference type="Proteomes" id="UP000033860">
    <property type="component" value="Unassembled WGS sequence"/>
</dbReference>
<organism evidence="1 2">
    <name type="scientific">Candidatus Beckwithbacteria bacterium GW2011_GWB1_47_15</name>
    <dbReference type="NCBI Taxonomy" id="1618371"/>
    <lineage>
        <taxon>Bacteria</taxon>
        <taxon>Candidatus Beckwithiibacteriota</taxon>
    </lineage>
</organism>
<comment type="caution">
    <text evidence="1">The sequence shown here is derived from an EMBL/GenBank/DDBJ whole genome shotgun (WGS) entry which is preliminary data.</text>
</comment>
<dbReference type="EMBL" id="LCNT01000004">
    <property type="protein sequence ID" value="KKU61276.1"/>
    <property type="molecule type" value="Genomic_DNA"/>
</dbReference>
<name>A0A0G1RVY6_9BACT</name>
<evidence type="ECO:0000313" key="2">
    <source>
        <dbReference type="Proteomes" id="UP000033860"/>
    </source>
</evidence>
<accession>A0A0G1RVY6</accession>
<protein>
    <submittedName>
        <fullName evidence="1">Uncharacterized protein</fullName>
    </submittedName>
</protein>